<dbReference type="EMBL" id="JH159157">
    <property type="protein sequence ID" value="EGZ12522.1"/>
    <property type="molecule type" value="Genomic_DNA"/>
</dbReference>
<dbReference type="SMR" id="G4ZXA6"/>
<sequence>MAHKRPQGRPNLGGIGRHVQQYQLTGETVEKKLAVVAHYKQCKAIKTTIKHYYPNLSSRSYNSKRTTILRWAREIKRLNAAAAEGKGTHKKVRSVGTATVLSAESEAYLAQWVNELRDSTKMLQDKALDVAEEAEVLGFATGC</sequence>
<dbReference type="AlphaFoldDB" id="G4ZXA6"/>
<keyword evidence="2" id="KW-1185">Reference proteome</keyword>
<gene>
    <name evidence="1" type="ORF">PHYSODRAFT_515674</name>
</gene>
<dbReference type="RefSeq" id="XP_009532855.1">
    <property type="nucleotide sequence ID" value="XM_009534560.1"/>
</dbReference>
<organism evidence="1 2">
    <name type="scientific">Phytophthora sojae (strain P6497)</name>
    <name type="common">Soybean stem and root rot agent</name>
    <name type="synonym">Phytophthora megasperma f. sp. glycines</name>
    <dbReference type="NCBI Taxonomy" id="1094619"/>
    <lineage>
        <taxon>Eukaryota</taxon>
        <taxon>Sar</taxon>
        <taxon>Stramenopiles</taxon>
        <taxon>Oomycota</taxon>
        <taxon>Peronosporomycetes</taxon>
        <taxon>Peronosporales</taxon>
        <taxon>Peronosporaceae</taxon>
        <taxon>Phytophthora</taxon>
    </lineage>
</organism>
<evidence type="ECO:0000313" key="2">
    <source>
        <dbReference type="Proteomes" id="UP000002640"/>
    </source>
</evidence>
<protein>
    <submittedName>
        <fullName evidence="1">Uncharacterized protein</fullName>
    </submittedName>
</protein>
<proteinExistence type="predicted"/>
<dbReference type="Proteomes" id="UP000002640">
    <property type="component" value="Unassembled WGS sequence"/>
</dbReference>
<dbReference type="GeneID" id="20659708"/>
<dbReference type="KEGG" id="psoj:PHYSODRAFT_515674"/>
<dbReference type="InParanoid" id="G4ZXA6"/>
<reference evidence="1 2" key="1">
    <citation type="journal article" date="2006" name="Science">
        <title>Phytophthora genome sequences uncover evolutionary origins and mechanisms of pathogenesis.</title>
        <authorList>
            <person name="Tyler B.M."/>
            <person name="Tripathy S."/>
            <person name="Zhang X."/>
            <person name="Dehal P."/>
            <person name="Jiang R.H."/>
            <person name="Aerts A."/>
            <person name="Arredondo F.D."/>
            <person name="Baxter L."/>
            <person name="Bensasson D."/>
            <person name="Beynon J.L."/>
            <person name="Chapman J."/>
            <person name="Damasceno C.M."/>
            <person name="Dorrance A.E."/>
            <person name="Dou D."/>
            <person name="Dickerman A.W."/>
            <person name="Dubchak I.L."/>
            <person name="Garbelotto M."/>
            <person name="Gijzen M."/>
            <person name="Gordon S.G."/>
            <person name="Govers F."/>
            <person name="Grunwald N.J."/>
            <person name="Huang W."/>
            <person name="Ivors K.L."/>
            <person name="Jones R.W."/>
            <person name="Kamoun S."/>
            <person name="Krampis K."/>
            <person name="Lamour K.H."/>
            <person name="Lee M.K."/>
            <person name="McDonald W.H."/>
            <person name="Medina M."/>
            <person name="Meijer H.J."/>
            <person name="Nordberg E.K."/>
            <person name="Maclean D.J."/>
            <person name="Ospina-Giraldo M.D."/>
            <person name="Morris P.F."/>
            <person name="Phuntumart V."/>
            <person name="Putnam N.H."/>
            <person name="Rash S."/>
            <person name="Rose J.K."/>
            <person name="Sakihama Y."/>
            <person name="Salamov A.A."/>
            <person name="Savidor A."/>
            <person name="Scheuring C.F."/>
            <person name="Smith B.M."/>
            <person name="Sobral B.W."/>
            <person name="Terry A."/>
            <person name="Torto-Alalibo T.A."/>
            <person name="Win J."/>
            <person name="Xu Z."/>
            <person name="Zhang H."/>
            <person name="Grigoriev I.V."/>
            <person name="Rokhsar D.S."/>
            <person name="Boore J.L."/>
        </authorList>
    </citation>
    <scope>NUCLEOTIDE SEQUENCE [LARGE SCALE GENOMIC DNA]</scope>
    <source>
        <strain evidence="1 2">P6497</strain>
    </source>
</reference>
<evidence type="ECO:0000313" key="1">
    <source>
        <dbReference type="EMBL" id="EGZ12522.1"/>
    </source>
</evidence>
<accession>G4ZXA6</accession>
<name>G4ZXA6_PHYSP</name>